<reference evidence="4 5" key="1">
    <citation type="journal article" date="2024" name="Nat. Commun.">
        <title>Phylogenomics reveals the evolutionary origins of lichenization in chlorophyte algae.</title>
        <authorList>
            <person name="Puginier C."/>
            <person name="Libourel C."/>
            <person name="Otte J."/>
            <person name="Skaloud P."/>
            <person name="Haon M."/>
            <person name="Grisel S."/>
            <person name="Petersen M."/>
            <person name="Berrin J.G."/>
            <person name="Delaux P.M."/>
            <person name="Dal Grande F."/>
            <person name="Keller J."/>
        </authorList>
    </citation>
    <scope>NUCLEOTIDE SEQUENCE [LARGE SCALE GENOMIC DNA]</scope>
    <source>
        <strain evidence="4 5">SAG 2043</strain>
    </source>
</reference>
<dbReference type="PANTHER" id="PTHR43574">
    <property type="entry name" value="EPIMERASE-RELATED"/>
    <property type="match status" value="1"/>
</dbReference>
<comment type="caution">
    <text evidence="4">The sequence shown here is derived from an EMBL/GenBank/DDBJ whole genome shotgun (WGS) entry which is preliminary data.</text>
</comment>
<evidence type="ECO:0000313" key="4">
    <source>
        <dbReference type="EMBL" id="KAK9815289.1"/>
    </source>
</evidence>
<comment type="similarity">
    <text evidence="1">Belongs to the NAD(P)-dependent epimerase/dehydratase family.</text>
</comment>
<evidence type="ECO:0000256" key="1">
    <source>
        <dbReference type="ARBA" id="ARBA00007637"/>
    </source>
</evidence>
<feature type="region of interest" description="Disordered" evidence="3">
    <location>
        <begin position="202"/>
        <end position="272"/>
    </location>
</feature>
<feature type="compositionally biased region" description="Polar residues" evidence="3">
    <location>
        <begin position="244"/>
        <end position="257"/>
    </location>
</feature>
<gene>
    <name evidence="4" type="ORF">WJX72_001095</name>
</gene>
<dbReference type="Proteomes" id="UP001489004">
    <property type="component" value="Unassembled WGS sequence"/>
</dbReference>
<dbReference type="InterPro" id="IPR036291">
    <property type="entry name" value="NAD(P)-bd_dom_sf"/>
</dbReference>
<proteinExistence type="inferred from homology"/>
<dbReference type="Gene3D" id="3.40.50.720">
    <property type="entry name" value="NAD(P)-binding Rossmann-like Domain"/>
    <property type="match status" value="2"/>
</dbReference>
<evidence type="ECO:0000256" key="2">
    <source>
        <dbReference type="ARBA" id="ARBA00023027"/>
    </source>
</evidence>
<dbReference type="AlphaFoldDB" id="A0AAW1Q084"/>
<dbReference type="SUPFAM" id="SSF51735">
    <property type="entry name" value="NAD(P)-binding Rossmann-fold domains"/>
    <property type="match status" value="1"/>
</dbReference>
<protein>
    <recommendedName>
        <fullName evidence="6">NAD(P)-dependent oxidoreductase</fullName>
    </recommendedName>
</protein>
<evidence type="ECO:0008006" key="6">
    <source>
        <dbReference type="Google" id="ProtNLM"/>
    </source>
</evidence>
<dbReference type="EMBL" id="JALJOR010000006">
    <property type="protein sequence ID" value="KAK9815289.1"/>
    <property type="molecule type" value="Genomic_DNA"/>
</dbReference>
<evidence type="ECO:0000256" key="3">
    <source>
        <dbReference type="SAM" id="MobiDB-lite"/>
    </source>
</evidence>
<sequence>MPGCKTSSLPLSAVHGRSAGAIDASWVARSNPDHLFVLGLGYLGLGCTKHVQAQGWQVAGTCRSAEKQQALQDAGILAYVFDPDNFDCLSAEGLRALRGATHILSTIPPVGDFDQDPVLSCQREDLISVAEQLQWVGYISSTSVYGDHQGNWVDERSELRADSGKGLARVHAEEAWQALYQHHGLPVHTFRLGGIYGPGRSALDAAQAKGPGSSSQQRRGRQSGQGIQASLRGDGQLIGESGDHNGNITQDTLPQAFSSSSSSYGSRLRTRLGPGPLEKRVCNLKVKQELGITLDFPTYQEGLRAIHGGNMQPFA</sequence>
<organism evidence="4 5">
    <name type="scientific">[Myrmecia] bisecta</name>
    <dbReference type="NCBI Taxonomy" id="41462"/>
    <lineage>
        <taxon>Eukaryota</taxon>
        <taxon>Viridiplantae</taxon>
        <taxon>Chlorophyta</taxon>
        <taxon>core chlorophytes</taxon>
        <taxon>Trebouxiophyceae</taxon>
        <taxon>Trebouxiales</taxon>
        <taxon>Trebouxiaceae</taxon>
        <taxon>Myrmecia</taxon>
    </lineage>
</organism>
<name>A0AAW1Q084_9CHLO</name>
<keyword evidence="2" id="KW-0520">NAD</keyword>
<evidence type="ECO:0000313" key="5">
    <source>
        <dbReference type="Proteomes" id="UP001489004"/>
    </source>
</evidence>
<accession>A0AAW1Q084</accession>
<feature type="compositionally biased region" description="Low complexity" evidence="3">
    <location>
        <begin position="212"/>
        <end position="226"/>
    </location>
</feature>
<keyword evidence="5" id="KW-1185">Reference proteome</keyword>